<dbReference type="AlphaFoldDB" id="A0AAW5CFB3"/>
<feature type="domain" description="Recombinase" evidence="1">
    <location>
        <begin position="167"/>
        <end position="307"/>
    </location>
</feature>
<dbReference type="InterPro" id="IPR025827">
    <property type="entry name" value="Zn_ribbon_recom_dom"/>
</dbReference>
<dbReference type="Gene3D" id="3.90.1750.20">
    <property type="entry name" value="Putative Large Serine Recombinase, Chain B, Domain 2"/>
    <property type="match status" value="1"/>
</dbReference>
<dbReference type="InterPro" id="IPR011109">
    <property type="entry name" value="DNA_bind_recombinase_dom"/>
</dbReference>
<dbReference type="SMART" id="SM00857">
    <property type="entry name" value="Resolvase"/>
    <property type="match status" value="1"/>
</dbReference>
<dbReference type="PANTHER" id="PTHR30461:SF23">
    <property type="entry name" value="DNA RECOMBINASE-RELATED"/>
    <property type="match status" value="1"/>
</dbReference>
<dbReference type="PROSITE" id="PS51737">
    <property type="entry name" value="RECOMBINASE_DNA_BIND"/>
    <property type="match status" value="1"/>
</dbReference>
<dbReference type="Pfam" id="PF00239">
    <property type="entry name" value="Resolvase"/>
    <property type="match status" value="1"/>
</dbReference>
<dbReference type="Pfam" id="PF07508">
    <property type="entry name" value="Recombinase"/>
    <property type="match status" value="1"/>
</dbReference>
<proteinExistence type="predicted"/>
<protein>
    <submittedName>
        <fullName evidence="2">Recombinase family protein</fullName>
    </submittedName>
</protein>
<dbReference type="EMBL" id="JAKNDE010000006">
    <property type="protein sequence ID" value="MCG5033227.1"/>
    <property type="molecule type" value="Genomic_DNA"/>
</dbReference>
<dbReference type="InterPro" id="IPR036162">
    <property type="entry name" value="Resolvase-like_N_sf"/>
</dbReference>
<sequence length="513" mass="59037">MQKFVIAFYIRLSLEDTKTESMSIPNQRAILREHAMSLAEWDRAEVLEFVDNGHSGANFERPAVQELLEMVQAGKIDCIMVKDLSRFGRNSIETGYFIERVFPLYHTRFISVSDDFDTINFKGDTGGIDVAFKYLISECYSRDMSVKTKTAKYAKMQRGEYQSKICPYGYRKSADGRMEIDENVAEIVRLIFRWAAEGTTAAEITRKLFRRNIPTPGEYRKSKGQSFYDVSRTHGTWSSSTVLRMLEDERYIGTYVIGKRAVTEIGGHRIRLKDESEWYKIPDHHPAIVSKELFEQAKAGIRRFSIPNKKRHDYPLRGKVFCGCCDHALSRTTQYPKFYCRHSQVNTDFACHGMSVKAEELETAVFQIIRAQVDTVLGVDGDGKDSLDLQMVQQSEYEKKVQILQDAKRLLYEQFALGEIDLGTYKEQKARYDAELVRVKNVCTMAAAQTKQAQADYEAKVKRREIIKEVSKADSLTQSLIDALIDKVYIFPENRIEIVYKMQDVFDTGENTE</sequence>
<organism evidence="2 3">
    <name type="scientific">Blautia massiliensis</name>
    <name type="common">ex Durand et al. 2017</name>
    <dbReference type="NCBI Taxonomy" id="1737424"/>
    <lineage>
        <taxon>Bacteria</taxon>
        <taxon>Bacillati</taxon>
        <taxon>Bacillota</taxon>
        <taxon>Clostridia</taxon>
        <taxon>Lachnospirales</taxon>
        <taxon>Lachnospiraceae</taxon>
        <taxon>Blautia</taxon>
    </lineage>
</organism>
<dbReference type="GO" id="GO:0000150">
    <property type="term" value="F:DNA strand exchange activity"/>
    <property type="evidence" value="ECO:0007669"/>
    <property type="project" value="InterPro"/>
</dbReference>
<comment type="caution">
    <text evidence="2">The sequence shown here is derived from an EMBL/GenBank/DDBJ whole genome shotgun (WGS) entry which is preliminary data.</text>
</comment>
<dbReference type="InterPro" id="IPR038109">
    <property type="entry name" value="DNA_bind_recomb_sf"/>
</dbReference>
<dbReference type="Gene3D" id="3.40.50.1390">
    <property type="entry name" value="Resolvase, N-terminal catalytic domain"/>
    <property type="match status" value="1"/>
</dbReference>
<name>A0AAW5CFB3_9FIRM</name>
<evidence type="ECO:0000313" key="2">
    <source>
        <dbReference type="EMBL" id="MCG5033227.1"/>
    </source>
</evidence>
<evidence type="ECO:0000313" key="3">
    <source>
        <dbReference type="Proteomes" id="UP001200089"/>
    </source>
</evidence>
<gene>
    <name evidence="2" type="ORF">L0P48_06320</name>
</gene>
<dbReference type="InterPro" id="IPR006119">
    <property type="entry name" value="Resolv_N"/>
</dbReference>
<accession>A0AAW5CFB3</accession>
<dbReference type="SUPFAM" id="SSF53041">
    <property type="entry name" value="Resolvase-like"/>
    <property type="match status" value="1"/>
</dbReference>
<dbReference type="Pfam" id="PF13408">
    <property type="entry name" value="Zn_ribbon_recom"/>
    <property type="match status" value="1"/>
</dbReference>
<evidence type="ECO:0000259" key="1">
    <source>
        <dbReference type="PROSITE" id="PS51737"/>
    </source>
</evidence>
<dbReference type="InterPro" id="IPR050639">
    <property type="entry name" value="SSR_resolvase"/>
</dbReference>
<dbReference type="GO" id="GO:0003677">
    <property type="term" value="F:DNA binding"/>
    <property type="evidence" value="ECO:0007669"/>
    <property type="project" value="InterPro"/>
</dbReference>
<dbReference type="Proteomes" id="UP001200089">
    <property type="component" value="Unassembled WGS sequence"/>
</dbReference>
<dbReference type="PANTHER" id="PTHR30461">
    <property type="entry name" value="DNA-INVERTASE FROM LAMBDOID PROPHAGE"/>
    <property type="match status" value="1"/>
</dbReference>
<reference evidence="2" key="1">
    <citation type="submission" date="2022-01" db="EMBL/GenBank/DDBJ databases">
        <title>Collection of gut derived symbiotic bacterial strains cultured from healthy donors.</title>
        <authorList>
            <person name="Lin H."/>
            <person name="Kohout C."/>
            <person name="Waligurski E."/>
            <person name="Pamer E.G."/>
        </authorList>
    </citation>
    <scope>NUCLEOTIDE SEQUENCE</scope>
    <source>
        <strain evidence="2">DFI.1.11</strain>
    </source>
</reference>
<dbReference type="RefSeq" id="WP_237971624.1">
    <property type="nucleotide sequence ID" value="NZ_JAKNDE010000006.1"/>
</dbReference>